<dbReference type="InterPro" id="IPR036388">
    <property type="entry name" value="WH-like_DNA-bd_sf"/>
</dbReference>
<evidence type="ECO:0000256" key="1">
    <source>
        <dbReference type="ARBA" id="ARBA00010641"/>
    </source>
</evidence>
<reference evidence="6 7" key="1">
    <citation type="submission" date="2020-08" db="EMBL/GenBank/DDBJ databases">
        <title>Genomic Encyclopedia of Type Strains, Phase III (KMG-III): the genomes of soil and plant-associated and newly described type strains.</title>
        <authorList>
            <person name="Whitman W."/>
        </authorList>
    </citation>
    <scope>NUCLEOTIDE SEQUENCE [LARGE SCALE GENOMIC DNA]</scope>
    <source>
        <strain evidence="6 7">SFB5A</strain>
    </source>
</reference>
<dbReference type="InterPro" id="IPR013324">
    <property type="entry name" value="RNA_pol_sigma_r3/r4-like"/>
</dbReference>
<keyword evidence="7" id="KW-1185">Reference proteome</keyword>
<comment type="similarity">
    <text evidence="1">Belongs to the sigma-70 factor family. ECF subfamily.</text>
</comment>
<evidence type="ECO:0000256" key="2">
    <source>
        <dbReference type="ARBA" id="ARBA00023015"/>
    </source>
</evidence>
<organism evidence="6 7">
    <name type="scientific">Streptomyces nymphaeiformis</name>
    <dbReference type="NCBI Taxonomy" id="2663842"/>
    <lineage>
        <taxon>Bacteria</taxon>
        <taxon>Bacillati</taxon>
        <taxon>Actinomycetota</taxon>
        <taxon>Actinomycetes</taxon>
        <taxon>Kitasatosporales</taxon>
        <taxon>Streptomycetaceae</taxon>
        <taxon>Streptomyces</taxon>
    </lineage>
</organism>
<dbReference type="Pfam" id="PF08281">
    <property type="entry name" value="Sigma70_r4_2"/>
    <property type="match status" value="1"/>
</dbReference>
<dbReference type="InterPro" id="IPR013249">
    <property type="entry name" value="RNA_pol_sigma70_r4_t2"/>
</dbReference>
<sequence length="173" mass="18430">MPPAEAAGPVDRGVALVRAARRGDTLALHDLLDHLTPYIARICGPIALDDGPDATQEALVSVFTSLGSLREPEALYGWVRAISVREAVRVAKRAARARPAELPDVPERGDPQLAADIGDVLARLSPGHRAVLVLRDVEGMDEEAAAALLGVPAGTAKSRLHRARQSFRRAWSA</sequence>
<dbReference type="Proteomes" id="UP000582643">
    <property type="component" value="Unassembled WGS sequence"/>
</dbReference>
<dbReference type="EMBL" id="JACHJY010000003">
    <property type="protein sequence ID" value="MBB4981631.1"/>
    <property type="molecule type" value="Genomic_DNA"/>
</dbReference>
<proteinExistence type="inferred from homology"/>
<evidence type="ECO:0000313" key="7">
    <source>
        <dbReference type="Proteomes" id="UP000582643"/>
    </source>
</evidence>
<dbReference type="InterPro" id="IPR039425">
    <property type="entry name" value="RNA_pol_sigma-70-like"/>
</dbReference>
<dbReference type="AlphaFoldDB" id="A0A7W7XBQ6"/>
<gene>
    <name evidence="6" type="ORF">GGE06_002541</name>
</gene>
<dbReference type="RefSeq" id="WP_116162642.1">
    <property type="nucleotide sequence ID" value="NZ_JACHJY010000003.1"/>
</dbReference>
<evidence type="ECO:0000256" key="4">
    <source>
        <dbReference type="ARBA" id="ARBA00023163"/>
    </source>
</evidence>
<keyword evidence="4" id="KW-0804">Transcription</keyword>
<dbReference type="Gene3D" id="1.10.1740.10">
    <property type="match status" value="1"/>
</dbReference>
<evidence type="ECO:0000313" key="6">
    <source>
        <dbReference type="EMBL" id="MBB4981631.1"/>
    </source>
</evidence>
<dbReference type="GO" id="GO:0006352">
    <property type="term" value="P:DNA-templated transcription initiation"/>
    <property type="evidence" value="ECO:0007669"/>
    <property type="project" value="InterPro"/>
</dbReference>
<feature type="domain" description="RNA polymerase sigma factor 70 region 4 type 2" evidence="5">
    <location>
        <begin position="117"/>
        <end position="165"/>
    </location>
</feature>
<dbReference type="Gene3D" id="1.10.10.10">
    <property type="entry name" value="Winged helix-like DNA-binding domain superfamily/Winged helix DNA-binding domain"/>
    <property type="match status" value="1"/>
</dbReference>
<dbReference type="PANTHER" id="PTHR43133">
    <property type="entry name" value="RNA POLYMERASE ECF-TYPE SIGMA FACTO"/>
    <property type="match status" value="1"/>
</dbReference>
<dbReference type="PANTHER" id="PTHR43133:SF51">
    <property type="entry name" value="RNA POLYMERASE SIGMA FACTOR"/>
    <property type="match status" value="1"/>
</dbReference>
<dbReference type="InterPro" id="IPR013325">
    <property type="entry name" value="RNA_pol_sigma_r2"/>
</dbReference>
<keyword evidence="2" id="KW-0805">Transcription regulation</keyword>
<keyword evidence="3" id="KW-0731">Sigma factor</keyword>
<dbReference type="CDD" id="cd06171">
    <property type="entry name" value="Sigma70_r4"/>
    <property type="match status" value="1"/>
</dbReference>
<accession>A0A7W7XBQ6</accession>
<name>A0A7W7XBQ6_9ACTN</name>
<dbReference type="GO" id="GO:0016987">
    <property type="term" value="F:sigma factor activity"/>
    <property type="evidence" value="ECO:0007669"/>
    <property type="project" value="UniProtKB-KW"/>
</dbReference>
<dbReference type="SUPFAM" id="SSF88946">
    <property type="entry name" value="Sigma2 domain of RNA polymerase sigma factors"/>
    <property type="match status" value="1"/>
</dbReference>
<dbReference type="SUPFAM" id="SSF88659">
    <property type="entry name" value="Sigma3 and sigma4 domains of RNA polymerase sigma factors"/>
    <property type="match status" value="1"/>
</dbReference>
<evidence type="ECO:0000256" key="3">
    <source>
        <dbReference type="ARBA" id="ARBA00023082"/>
    </source>
</evidence>
<comment type="caution">
    <text evidence="6">The sequence shown here is derived from an EMBL/GenBank/DDBJ whole genome shotgun (WGS) entry which is preliminary data.</text>
</comment>
<dbReference type="GO" id="GO:0003677">
    <property type="term" value="F:DNA binding"/>
    <property type="evidence" value="ECO:0007669"/>
    <property type="project" value="InterPro"/>
</dbReference>
<evidence type="ECO:0000259" key="5">
    <source>
        <dbReference type="Pfam" id="PF08281"/>
    </source>
</evidence>
<protein>
    <submittedName>
        <fullName evidence="6">RNA polymerase sigma-70 factor (ECF subfamily)</fullName>
    </submittedName>
</protein>